<dbReference type="RefSeq" id="WP_151903774.1">
    <property type="nucleotide sequence ID" value="NZ_CP045032.1"/>
</dbReference>
<evidence type="ECO:0000259" key="2">
    <source>
        <dbReference type="Pfam" id="PF10756"/>
    </source>
</evidence>
<dbReference type="Pfam" id="PF10756">
    <property type="entry name" value="bPH_6"/>
    <property type="match status" value="1"/>
</dbReference>
<dbReference type="InterPro" id="IPR019692">
    <property type="entry name" value="CFP-6_PH"/>
</dbReference>
<evidence type="ECO:0000256" key="1">
    <source>
        <dbReference type="SAM" id="Phobius"/>
    </source>
</evidence>
<name>A0A5J6Z5Y5_9CORY</name>
<dbReference type="KEGG" id="cuo:CUROG_05115"/>
<dbReference type="OrthoDB" id="5191452at2"/>
<feature type="domain" description="Low molecular weight protein antigen 6 PH" evidence="2">
    <location>
        <begin position="83"/>
        <end position="152"/>
    </location>
</feature>
<keyword evidence="1" id="KW-0812">Transmembrane</keyword>
<proteinExistence type="predicted"/>
<organism evidence="3 4">
    <name type="scientific">Corynebacterium urogenitale</name>
    <dbReference type="NCBI Taxonomy" id="2487892"/>
    <lineage>
        <taxon>Bacteria</taxon>
        <taxon>Bacillati</taxon>
        <taxon>Actinomycetota</taxon>
        <taxon>Actinomycetes</taxon>
        <taxon>Mycobacteriales</taxon>
        <taxon>Corynebacteriaceae</taxon>
        <taxon>Corynebacterium</taxon>
    </lineage>
</organism>
<gene>
    <name evidence="3" type="ORF">CUROG_05115</name>
</gene>
<protein>
    <recommendedName>
        <fullName evidence="2">Low molecular weight protein antigen 6 PH domain-containing protein</fullName>
    </recommendedName>
</protein>
<dbReference type="Proteomes" id="UP000326711">
    <property type="component" value="Chromosome"/>
</dbReference>
<keyword evidence="4" id="KW-1185">Reference proteome</keyword>
<feature type="transmembrane region" description="Helical" evidence="1">
    <location>
        <begin position="64"/>
        <end position="82"/>
    </location>
</feature>
<keyword evidence="1" id="KW-1133">Transmembrane helix</keyword>
<dbReference type="EMBL" id="CP045032">
    <property type="protein sequence ID" value="QFQ02394.1"/>
    <property type="molecule type" value="Genomic_DNA"/>
</dbReference>
<keyword evidence="1" id="KW-0472">Membrane</keyword>
<sequence length="162" mass="18335">MSQKDEPTNLTTKTQGEDWELVVTSPFLKKAAWIGVAVVMIIHIFMAIVVNIGDTGPNIQLSDQLGFVGIGLLFSFVCLLLLRPRVRVNSQGVEVRNIANAQFYPWEIVHGLSFPSQARTARLELPDFEFVPMMAMHIRDRATIAQTVENFRSLEDRYMPED</sequence>
<dbReference type="AlphaFoldDB" id="A0A5J6Z5Y5"/>
<evidence type="ECO:0000313" key="3">
    <source>
        <dbReference type="EMBL" id="QFQ02394.1"/>
    </source>
</evidence>
<evidence type="ECO:0000313" key="4">
    <source>
        <dbReference type="Proteomes" id="UP000326711"/>
    </source>
</evidence>
<feature type="transmembrane region" description="Helical" evidence="1">
    <location>
        <begin position="31"/>
        <end position="52"/>
    </location>
</feature>
<reference evidence="4" key="1">
    <citation type="submission" date="2019-10" db="EMBL/GenBank/DDBJ databases">
        <title>Complete genome sequence of Corynebacterium urogenitalis DSM 108747, isolated from the genital tract of a cow.</title>
        <authorList>
            <person name="Ruckert C."/>
            <person name="Ballas P."/>
            <person name="Wagener K."/>
            <person name="Drillich M."/>
            <person name="Kaempfer P."/>
            <person name="Busse H.-J."/>
            <person name="Ehling-Schulz M."/>
        </authorList>
    </citation>
    <scope>NUCLEOTIDE SEQUENCE [LARGE SCALE GENOMIC DNA]</scope>
    <source>
        <strain evidence="4">LMM 1652</strain>
    </source>
</reference>
<accession>A0A5J6Z5Y5</accession>